<protein>
    <submittedName>
        <fullName evidence="11">Uncharacterized protein prage isoform X1</fullName>
    </submittedName>
</protein>
<dbReference type="Proteomes" id="UP000694866">
    <property type="component" value="Unplaced"/>
</dbReference>
<gene>
    <name evidence="11" type="primary">prage</name>
</gene>
<dbReference type="FunFam" id="3.30.420.10:FF:000031">
    <property type="entry name" value="RNA exonuclease 1"/>
    <property type="match status" value="1"/>
</dbReference>
<feature type="transmembrane region" description="Helical" evidence="8">
    <location>
        <begin position="12"/>
        <end position="31"/>
    </location>
</feature>
<feature type="domain" description="Exonuclease" evidence="9">
    <location>
        <begin position="530"/>
        <end position="687"/>
    </location>
</feature>
<feature type="compositionally biased region" description="Polar residues" evidence="7">
    <location>
        <begin position="219"/>
        <end position="234"/>
    </location>
</feature>
<evidence type="ECO:0000256" key="5">
    <source>
        <dbReference type="ARBA" id="ARBA00022839"/>
    </source>
</evidence>
<dbReference type="Pfam" id="PF00400">
    <property type="entry name" value="WD40"/>
    <property type="match status" value="1"/>
</dbReference>
<feature type="region of interest" description="Disordered" evidence="7">
    <location>
        <begin position="128"/>
        <end position="286"/>
    </location>
</feature>
<reference evidence="11" key="1">
    <citation type="submission" date="2025-08" db="UniProtKB">
        <authorList>
            <consortium name="RefSeq"/>
        </authorList>
    </citation>
    <scope>IDENTIFICATION</scope>
    <source>
        <strain evidence="11">USDA-PBARC FA_bdor</strain>
        <tissue evidence="11">Whole organism</tissue>
    </source>
</reference>
<evidence type="ECO:0000256" key="2">
    <source>
        <dbReference type="ARBA" id="ARBA00006357"/>
    </source>
</evidence>
<keyword evidence="3" id="KW-0540">Nuclease</keyword>
<dbReference type="GeneID" id="105269238"/>
<dbReference type="InterPro" id="IPR036397">
    <property type="entry name" value="RNaseH_sf"/>
</dbReference>
<keyword evidence="5" id="KW-0269">Exonuclease</keyword>
<feature type="compositionally biased region" description="Polar residues" evidence="7">
    <location>
        <begin position="53"/>
        <end position="65"/>
    </location>
</feature>
<dbReference type="KEGG" id="fas:105269238"/>
<dbReference type="RefSeq" id="XP_011307622.1">
    <property type="nucleotide sequence ID" value="XM_011309320.1"/>
</dbReference>
<dbReference type="GO" id="GO:0010629">
    <property type="term" value="P:negative regulation of gene expression"/>
    <property type="evidence" value="ECO:0007669"/>
    <property type="project" value="UniProtKB-ARBA"/>
</dbReference>
<dbReference type="InterPro" id="IPR034922">
    <property type="entry name" value="REX1-like_exo"/>
</dbReference>
<evidence type="ECO:0000256" key="3">
    <source>
        <dbReference type="ARBA" id="ARBA00022722"/>
    </source>
</evidence>
<evidence type="ECO:0000259" key="9">
    <source>
        <dbReference type="SMART" id="SM00479"/>
    </source>
</evidence>
<dbReference type="InterPro" id="IPR001680">
    <property type="entry name" value="WD40_rpt"/>
</dbReference>
<keyword evidence="4" id="KW-0378">Hydrolase</keyword>
<comment type="subcellular location">
    <subcellularLocation>
        <location evidence="1">Nucleus</location>
    </subcellularLocation>
</comment>
<feature type="compositionally biased region" description="Low complexity" evidence="7">
    <location>
        <begin position="132"/>
        <end position="157"/>
    </location>
</feature>
<dbReference type="CDD" id="cd06145">
    <property type="entry name" value="REX1_like"/>
    <property type="match status" value="1"/>
</dbReference>
<evidence type="ECO:0000256" key="4">
    <source>
        <dbReference type="ARBA" id="ARBA00022801"/>
    </source>
</evidence>
<dbReference type="OrthoDB" id="206335at2759"/>
<dbReference type="PANTHER" id="PTHR12801">
    <property type="entry name" value="RNA EXONUCLEASE REXO1 / RECO3 FAMILY MEMBER-RELATED"/>
    <property type="match status" value="1"/>
</dbReference>
<proteinExistence type="inferred from homology"/>
<name>A0A9R1TDH4_9HYME</name>
<keyword evidence="10" id="KW-1185">Reference proteome</keyword>
<dbReference type="CTD" id="31136"/>
<dbReference type="Gene3D" id="3.30.420.10">
    <property type="entry name" value="Ribonuclease H-like superfamily/Ribonuclease H"/>
    <property type="match status" value="1"/>
</dbReference>
<sequence>MEFFGERSVDLVVVVSFVLGGLVILVAFIFLRTGTQKNKYVRDRKSHVESENSEPVTSTSANSQLIPPGGGKRAKNKKRREAQQEFTHSWMVGALKGHTGPVLDMNFSSDGKFLASCAEDCGLVPEDLEEGAASSASPESPVMSTSSSTTSSSSMEEAAPKERDRAILSRRQRKNRTRATREQRRDREDDPEDDTNPPPPPRHRHHHRLQQHDRRYLTESPTRSSDSGTSNSAKNIRKQESAGKNRNTSESSGKSESKSVNQTSKITGVGGKKSRNSTAKRSHQRIQLNHLSDADLATLLRRYALSGMELVHLGYPVECSYYPGYAVILNHHPMGHHNRNDQQQQQHHHLDVNAQEFVPSTNSNSGESEIDSGNGSGSSVDNSDLEPESLSDSDKSSDIVESSSSSSSSSDYSENTRRDSTSTPDTWGPPESPSPNAVERPCVRCTKCFYINRTTGHYITDERCTYHWGKLRNASIGYEWECCNGRESARGCTTAKVHVWTGLGHGFNGPFTGYARTRPSRVIPRDGNYGVYALDCEMCFTRRGLELAKVTVVGINGDIVYDTLVKPDDDVLDYNTRFSGITAKALSSATKTLADVQKDLTNFIHAETILIGHGLENDLRALKILHTTVIDTCVAFPHYLGYPYRSSLKTLAKRLLKREIQVSKHDSVEDAKSAVDLMLRRVELDLGRT</sequence>
<keyword evidence="8" id="KW-0812">Transmembrane</keyword>
<dbReference type="InterPro" id="IPR047021">
    <property type="entry name" value="REXO1/3/4-like"/>
</dbReference>
<feature type="compositionally biased region" description="Low complexity" evidence="7">
    <location>
        <begin position="399"/>
        <end position="413"/>
    </location>
</feature>
<keyword evidence="8" id="KW-1133">Transmembrane helix</keyword>
<feature type="compositionally biased region" description="Basic residues" evidence="7">
    <location>
        <begin position="272"/>
        <end position="284"/>
    </location>
</feature>
<feature type="region of interest" description="Disordered" evidence="7">
    <location>
        <begin position="42"/>
        <end position="83"/>
    </location>
</feature>
<dbReference type="Gene3D" id="2.130.10.10">
    <property type="entry name" value="YVTN repeat-like/Quinoprotein amine dehydrogenase"/>
    <property type="match status" value="1"/>
</dbReference>
<dbReference type="InterPro" id="IPR031736">
    <property type="entry name" value="REXO1-like_dom"/>
</dbReference>
<dbReference type="GO" id="GO:0005634">
    <property type="term" value="C:nucleus"/>
    <property type="evidence" value="ECO:0007669"/>
    <property type="project" value="UniProtKB-SubCell"/>
</dbReference>
<dbReference type="Pfam" id="PF15870">
    <property type="entry name" value="EloA-BP1"/>
    <property type="match status" value="1"/>
</dbReference>
<comment type="similarity">
    <text evidence="2">Belongs to the REXO1/REXO3 family.</text>
</comment>
<evidence type="ECO:0000256" key="8">
    <source>
        <dbReference type="SAM" id="Phobius"/>
    </source>
</evidence>
<evidence type="ECO:0000313" key="10">
    <source>
        <dbReference type="Proteomes" id="UP000694866"/>
    </source>
</evidence>
<feature type="compositionally biased region" description="Basic and acidic residues" evidence="7">
    <location>
        <begin position="179"/>
        <end position="188"/>
    </location>
</feature>
<evidence type="ECO:0000256" key="6">
    <source>
        <dbReference type="ARBA" id="ARBA00023242"/>
    </source>
</evidence>
<dbReference type="GO" id="GO:0004527">
    <property type="term" value="F:exonuclease activity"/>
    <property type="evidence" value="ECO:0007669"/>
    <property type="project" value="UniProtKB-KW"/>
</dbReference>
<dbReference type="SMART" id="SM00479">
    <property type="entry name" value="EXOIII"/>
    <property type="match status" value="1"/>
</dbReference>
<keyword evidence="6" id="KW-0539">Nucleus</keyword>
<feature type="compositionally biased region" description="Polar residues" evidence="7">
    <location>
        <begin position="358"/>
        <end position="367"/>
    </location>
</feature>
<dbReference type="InterPro" id="IPR015943">
    <property type="entry name" value="WD40/YVTN_repeat-like_dom_sf"/>
</dbReference>
<evidence type="ECO:0000256" key="7">
    <source>
        <dbReference type="SAM" id="MobiDB-lite"/>
    </source>
</evidence>
<feature type="compositionally biased region" description="Basic residues" evidence="7">
    <location>
        <begin position="168"/>
        <end position="178"/>
    </location>
</feature>
<evidence type="ECO:0000256" key="1">
    <source>
        <dbReference type="ARBA" id="ARBA00004123"/>
    </source>
</evidence>
<feature type="compositionally biased region" description="Basic and acidic residues" evidence="7">
    <location>
        <begin position="158"/>
        <end position="167"/>
    </location>
</feature>
<organism evidence="10 11">
    <name type="scientific">Fopius arisanus</name>
    <dbReference type="NCBI Taxonomy" id="64838"/>
    <lineage>
        <taxon>Eukaryota</taxon>
        <taxon>Metazoa</taxon>
        <taxon>Ecdysozoa</taxon>
        <taxon>Arthropoda</taxon>
        <taxon>Hexapoda</taxon>
        <taxon>Insecta</taxon>
        <taxon>Pterygota</taxon>
        <taxon>Neoptera</taxon>
        <taxon>Endopterygota</taxon>
        <taxon>Hymenoptera</taxon>
        <taxon>Apocrita</taxon>
        <taxon>Ichneumonoidea</taxon>
        <taxon>Braconidae</taxon>
        <taxon>Opiinae</taxon>
        <taxon>Fopius</taxon>
    </lineage>
</organism>
<dbReference type="InterPro" id="IPR012337">
    <property type="entry name" value="RNaseH-like_sf"/>
</dbReference>
<dbReference type="AlphaFoldDB" id="A0A9R1TDH4"/>
<dbReference type="SUPFAM" id="SSF53098">
    <property type="entry name" value="Ribonuclease H-like"/>
    <property type="match status" value="1"/>
</dbReference>
<dbReference type="GO" id="GO:0003676">
    <property type="term" value="F:nucleic acid binding"/>
    <property type="evidence" value="ECO:0007669"/>
    <property type="project" value="InterPro"/>
</dbReference>
<accession>A0A9R1TDH4</accession>
<evidence type="ECO:0000313" key="11">
    <source>
        <dbReference type="RefSeq" id="XP_011307622.1"/>
    </source>
</evidence>
<keyword evidence="8" id="KW-0472">Membrane</keyword>
<feature type="region of interest" description="Disordered" evidence="7">
    <location>
        <begin position="358"/>
        <end position="437"/>
    </location>
</feature>
<dbReference type="InterPro" id="IPR013520">
    <property type="entry name" value="Ribonucl_H"/>
</dbReference>
<feature type="compositionally biased region" description="Low complexity" evidence="7">
    <location>
        <begin position="371"/>
        <end position="382"/>
    </location>
</feature>
<dbReference type="PANTHER" id="PTHR12801:SF115">
    <property type="entry name" value="FI18136P1-RELATED"/>
    <property type="match status" value="1"/>
</dbReference>